<dbReference type="InterPro" id="IPR007569">
    <property type="entry name" value="DUF559"/>
</dbReference>
<feature type="domain" description="DUF559" evidence="1">
    <location>
        <begin position="213"/>
        <end position="267"/>
    </location>
</feature>
<evidence type="ECO:0000259" key="1">
    <source>
        <dbReference type="Pfam" id="PF04480"/>
    </source>
</evidence>
<evidence type="ECO:0000313" key="2">
    <source>
        <dbReference type="EMBL" id="SBS77230.1"/>
    </source>
</evidence>
<dbReference type="InterPro" id="IPR011335">
    <property type="entry name" value="Restrct_endonuc-II-like"/>
</dbReference>
<dbReference type="AlphaFoldDB" id="A0A1Y5PII2"/>
<accession>A0A1Y5PII2</accession>
<organism evidence="2">
    <name type="scientific">uncultured Mycobacterium sp</name>
    <dbReference type="NCBI Taxonomy" id="171292"/>
    <lineage>
        <taxon>Bacteria</taxon>
        <taxon>Bacillati</taxon>
        <taxon>Actinomycetota</taxon>
        <taxon>Actinomycetes</taxon>
        <taxon>Mycobacteriales</taxon>
        <taxon>Mycobacteriaceae</taxon>
        <taxon>Mycobacterium</taxon>
        <taxon>environmental samples</taxon>
    </lineage>
</organism>
<name>A0A1Y5PII2_9MYCO</name>
<dbReference type="SUPFAM" id="SSF52980">
    <property type="entry name" value="Restriction endonuclease-like"/>
    <property type="match status" value="1"/>
</dbReference>
<dbReference type="EMBL" id="FLQS01000035">
    <property type="protein sequence ID" value="SBS77230.1"/>
    <property type="molecule type" value="Genomic_DNA"/>
</dbReference>
<protein>
    <recommendedName>
        <fullName evidence="1">DUF559 domain-containing protein</fullName>
    </recommendedName>
</protein>
<proteinExistence type="predicted"/>
<dbReference type="Gene3D" id="3.40.960.10">
    <property type="entry name" value="VSR Endonuclease"/>
    <property type="match status" value="1"/>
</dbReference>
<sequence>MEDEPFIGSEALAVGSLTRHELRTKFDAIHQDVYVRRGAERSPVLRAKACWLRSRRRGVLVGFSASAVHGAKWIDNRRAAEISDVNRRPTEGVLARACVIEADETCRKAAMTVTTPARTALDLLCWYPMDAAIAAVDALARATRLKVADVELLAERHRGRRGIQRARAALDLVDSGAESPKETWLRLLIIRAGFPRPQTQIPVHNEYGVLIAVVDMGYQDLKIAFEYEGAHHRTDRRQFDKDIRRHDELIELGWIVVRFTAEDTPGNVMRRVAEALARRQ</sequence>
<dbReference type="Pfam" id="PF04480">
    <property type="entry name" value="DUF559"/>
    <property type="match status" value="1"/>
</dbReference>
<gene>
    <name evidence="2" type="ORF">MHPYR_400001</name>
</gene>
<reference evidence="2" key="1">
    <citation type="submission" date="2016-03" db="EMBL/GenBank/DDBJ databases">
        <authorList>
            <person name="Ploux O."/>
        </authorList>
    </citation>
    <scope>NUCLEOTIDE SEQUENCE</scope>
    <source>
        <strain evidence="2">UC10</strain>
    </source>
</reference>